<comment type="caution">
    <text evidence="2">The sequence shown here is derived from an EMBL/GenBank/DDBJ whole genome shotgun (WGS) entry which is preliminary data.</text>
</comment>
<feature type="transmembrane region" description="Helical" evidence="1">
    <location>
        <begin position="283"/>
        <end position="301"/>
    </location>
</feature>
<feature type="transmembrane region" description="Helical" evidence="1">
    <location>
        <begin position="12"/>
        <end position="36"/>
    </location>
</feature>
<feature type="transmembrane region" description="Helical" evidence="1">
    <location>
        <begin position="372"/>
        <end position="391"/>
    </location>
</feature>
<reference evidence="2" key="1">
    <citation type="submission" date="2020-10" db="EMBL/GenBank/DDBJ databases">
        <title>Connecting structure to function with the recovery of over 1000 high-quality activated sludge metagenome-assembled genomes encoding full-length rRNA genes using long-read sequencing.</title>
        <authorList>
            <person name="Singleton C.M."/>
            <person name="Petriglieri F."/>
            <person name="Kristensen J.M."/>
            <person name="Kirkegaard R.H."/>
            <person name="Michaelsen T.Y."/>
            <person name="Andersen M.H."/>
            <person name="Karst S.M."/>
            <person name="Dueholm M.S."/>
            <person name="Nielsen P.H."/>
            <person name="Albertsen M."/>
        </authorList>
    </citation>
    <scope>NUCLEOTIDE SEQUENCE</scope>
    <source>
        <strain evidence="2">Hirt_18-Q3-R61-65_BATAC.395</strain>
    </source>
</reference>
<feature type="transmembrane region" description="Helical" evidence="1">
    <location>
        <begin position="187"/>
        <end position="207"/>
    </location>
</feature>
<dbReference type="EMBL" id="JADJUC010000030">
    <property type="protein sequence ID" value="MBK8525361.1"/>
    <property type="molecule type" value="Genomic_DNA"/>
</dbReference>
<feature type="transmembrane region" description="Helical" evidence="1">
    <location>
        <begin position="219"/>
        <end position="239"/>
    </location>
</feature>
<keyword evidence="1" id="KW-0472">Membrane</keyword>
<feature type="transmembrane region" description="Helical" evidence="1">
    <location>
        <begin position="313"/>
        <end position="335"/>
    </location>
</feature>
<evidence type="ECO:0000313" key="3">
    <source>
        <dbReference type="Proteomes" id="UP000886689"/>
    </source>
</evidence>
<accession>A0A9D7K423</accession>
<evidence type="ECO:0000256" key="1">
    <source>
        <dbReference type="SAM" id="Phobius"/>
    </source>
</evidence>
<dbReference type="AlphaFoldDB" id="A0A9D7K423"/>
<dbReference type="Proteomes" id="UP000886689">
    <property type="component" value="Unassembled WGS sequence"/>
</dbReference>
<feature type="transmembrane region" description="Helical" evidence="1">
    <location>
        <begin position="397"/>
        <end position="418"/>
    </location>
</feature>
<evidence type="ECO:0000313" key="2">
    <source>
        <dbReference type="EMBL" id="MBK8525361.1"/>
    </source>
</evidence>
<feature type="transmembrane region" description="Helical" evidence="1">
    <location>
        <begin position="149"/>
        <end position="167"/>
    </location>
</feature>
<protein>
    <submittedName>
        <fullName evidence="2">Uncharacterized protein</fullName>
    </submittedName>
</protein>
<feature type="transmembrane region" description="Helical" evidence="1">
    <location>
        <begin position="245"/>
        <end position="263"/>
    </location>
</feature>
<organism evidence="2 3">
    <name type="scientific">Candidatus Proximibacter danicus</name>
    <dbReference type="NCBI Taxonomy" id="2954365"/>
    <lineage>
        <taxon>Bacteria</taxon>
        <taxon>Pseudomonadati</taxon>
        <taxon>Pseudomonadota</taxon>
        <taxon>Betaproteobacteria</taxon>
        <taxon>Candidatus Proximibacter</taxon>
    </lineage>
</organism>
<keyword evidence="1" id="KW-1133">Transmembrane helix</keyword>
<feature type="transmembrane region" description="Helical" evidence="1">
    <location>
        <begin position="56"/>
        <end position="76"/>
    </location>
</feature>
<gene>
    <name evidence="2" type="ORF">IPL58_15795</name>
</gene>
<keyword evidence="1" id="KW-0812">Transmembrane</keyword>
<name>A0A9D7K423_9PROT</name>
<feature type="transmembrane region" description="Helical" evidence="1">
    <location>
        <begin position="114"/>
        <end position="137"/>
    </location>
</feature>
<sequence length="438" mass="46340">MQALLSFEQAPPIAAPFRFFLTAPLFSGLAGLLLVVNGGEIFASRWTPGALAVTHLLTVGFMLQVMLGAMIQILPVVAGANLRQPLRVAGIVHVLMLLGTLALAGGFLGVSEAAFPLAISFLGGGVIYFLLMAGLSLRGVPSTSATIAGIKRALLALLIAVMLGFSLTGGLEGRWPIPLLEVTRVHVAWGLGAWATGLLSAVAYVVVPMFQITPAYPAWFSRTFGIFLLAAVAAASLAVFGAVEWLAALLESTVVWLAAGYCATTLWLQSRSKRARPDTTQRFWRLAMLCGLVACALWGMVRLLPTLADDVAWPLLFGVLVLVGGFMSVISGMLYKIVPFLVWLHLQNRGQSRVVAPNMKAVLAEGKMTRHLYAHCATCCLLLLAVVWPSLLTRPAGLAMLVASAFLAHNLISAAGVYRHHAALVDARLAELAAGGAG</sequence>
<feature type="transmembrane region" description="Helical" evidence="1">
    <location>
        <begin position="88"/>
        <end position="108"/>
    </location>
</feature>
<proteinExistence type="predicted"/>